<dbReference type="InterPro" id="IPR053844">
    <property type="entry name" value="AH_C"/>
</dbReference>
<dbReference type="STRING" id="870908.SAMN04488044_1930"/>
<dbReference type="Pfam" id="PF21986">
    <property type="entry name" value="AH_C"/>
    <property type="match status" value="1"/>
</dbReference>
<dbReference type="Pfam" id="PF01425">
    <property type="entry name" value="Amidase"/>
    <property type="match status" value="1"/>
</dbReference>
<dbReference type="RefSeq" id="WP_084604843.1">
    <property type="nucleotide sequence ID" value="NZ_FQWM01000003.1"/>
</dbReference>
<organism evidence="3 4">
    <name type="scientific">Cognatishimia maritima</name>
    <dbReference type="NCBI Taxonomy" id="870908"/>
    <lineage>
        <taxon>Bacteria</taxon>
        <taxon>Pseudomonadati</taxon>
        <taxon>Pseudomonadota</taxon>
        <taxon>Alphaproteobacteria</taxon>
        <taxon>Rhodobacterales</taxon>
        <taxon>Paracoccaceae</taxon>
        <taxon>Cognatishimia</taxon>
    </lineage>
</organism>
<gene>
    <name evidence="3" type="ORF">SAMN04488044_1930</name>
</gene>
<dbReference type="Gene3D" id="3.10.490.10">
    <property type="entry name" value="Gamma-glutamyl cyclotransferase-like"/>
    <property type="match status" value="1"/>
</dbReference>
<feature type="domain" description="Amidase" evidence="1">
    <location>
        <begin position="23"/>
        <end position="432"/>
    </location>
</feature>
<accession>A0A1M5QAP4</accession>
<dbReference type="InterPro" id="IPR023631">
    <property type="entry name" value="Amidase_dom"/>
</dbReference>
<proteinExistence type="predicted"/>
<reference evidence="4" key="1">
    <citation type="submission" date="2016-11" db="EMBL/GenBank/DDBJ databases">
        <authorList>
            <person name="Varghese N."/>
            <person name="Submissions S."/>
        </authorList>
    </citation>
    <scope>NUCLEOTIDE SEQUENCE [LARGE SCALE GENOMIC DNA]</scope>
    <source>
        <strain evidence="4">DSM 28223</strain>
    </source>
</reference>
<dbReference type="Gene3D" id="3.90.1300.10">
    <property type="entry name" value="Amidase signature (AS) domain"/>
    <property type="match status" value="1"/>
</dbReference>
<keyword evidence="3" id="KW-0378">Hydrolase</keyword>
<dbReference type="PANTHER" id="PTHR11895">
    <property type="entry name" value="TRANSAMIDASE"/>
    <property type="match status" value="1"/>
</dbReference>
<dbReference type="Proteomes" id="UP000184211">
    <property type="component" value="Unassembled WGS sequence"/>
</dbReference>
<sequence>MDLQISRINALYASGEETVVSLLTKVLANVDSYADKAVFISRVAHNDVLKRAAELDALPPEKRGRLYGVPFAVKDNIEAAGLPTTKGLATPQPIAQRNAPVVQRALDEGAVLIGKTNLDQFATGLVGVRSPYGAPRCVFDDHMVSGGSSSGSGVAVGAHLVSFAFGTDTAGSGRVPAGFNNVVGVKPTKGILSATGVFPANRSQDCVSVFALSVTDGDLVRQISQGVDPEDPYSRSAHQVALPLGKLRIGIPNSSSIEFFGDKEAEREFDRACEALRTQGHDIVPFNFDPFAQTARLLYETAWVSERTHALQPWLNGAEDELHPTTLKIVGGGLQYSAVDAFDAIYKAAAAKQKLASVWDNFDVMLLPTTPTFFSVAELEEEPIKRNSQLGYYTNFVNLLDLAALAIPAGFRADKLPSGVTLVAPAFTDCDLARIGAEFHAYLSPVSGRDKIKIDTSQCIPQCPESFLDIVVVGAHLEGMSLNKGLTSRGAVFVSAEKTAREYRFYVLSDEKRPALVYEPGFDGPGIDCEIWRIPKVNIGDFLTTIDPPLGLGSVKLSTGVFRNGFIAEYQAIKGAKDITEFGGWRSFKSAEVVS</sequence>
<evidence type="ECO:0000259" key="2">
    <source>
        <dbReference type="Pfam" id="PF21986"/>
    </source>
</evidence>
<protein>
    <submittedName>
        <fullName evidence="3">Allophanate hydrolase</fullName>
    </submittedName>
</protein>
<feature type="domain" description="Allophanate hydrolase C-terminal" evidence="2">
    <location>
        <begin position="469"/>
        <end position="589"/>
    </location>
</feature>
<dbReference type="GO" id="GO:0016787">
    <property type="term" value="F:hydrolase activity"/>
    <property type="evidence" value="ECO:0007669"/>
    <property type="project" value="UniProtKB-KW"/>
</dbReference>
<name>A0A1M5QAP4_9RHOB</name>
<dbReference type="NCBIfam" id="NF006043">
    <property type="entry name" value="PRK08186.1"/>
    <property type="match status" value="1"/>
</dbReference>
<dbReference type="OrthoDB" id="9811471at2"/>
<dbReference type="AlphaFoldDB" id="A0A1M5QAP4"/>
<dbReference type="InterPro" id="IPR014085">
    <property type="entry name" value="Allophanate_hydrolase"/>
</dbReference>
<evidence type="ECO:0000313" key="4">
    <source>
        <dbReference type="Proteomes" id="UP000184211"/>
    </source>
</evidence>
<keyword evidence="4" id="KW-1185">Reference proteome</keyword>
<dbReference type="InterPro" id="IPR000120">
    <property type="entry name" value="Amidase"/>
</dbReference>
<dbReference type="EMBL" id="FQWM01000003">
    <property type="protein sequence ID" value="SHH11112.1"/>
    <property type="molecule type" value="Genomic_DNA"/>
</dbReference>
<dbReference type="SUPFAM" id="SSF75304">
    <property type="entry name" value="Amidase signature (AS) enzymes"/>
    <property type="match status" value="1"/>
</dbReference>
<dbReference type="PANTHER" id="PTHR11895:SF169">
    <property type="entry name" value="GLUTAMYL-TRNA(GLN) AMIDOTRANSFERASE"/>
    <property type="match status" value="1"/>
</dbReference>
<dbReference type="NCBIfam" id="TIGR02713">
    <property type="entry name" value="allophanate_hyd"/>
    <property type="match status" value="1"/>
</dbReference>
<evidence type="ECO:0000259" key="1">
    <source>
        <dbReference type="Pfam" id="PF01425"/>
    </source>
</evidence>
<dbReference type="InterPro" id="IPR036928">
    <property type="entry name" value="AS_sf"/>
</dbReference>
<evidence type="ECO:0000313" key="3">
    <source>
        <dbReference type="EMBL" id="SHH11112.1"/>
    </source>
</evidence>
<dbReference type="Gene3D" id="1.20.58.1700">
    <property type="match status" value="1"/>
</dbReference>